<dbReference type="GO" id="GO:0008168">
    <property type="term" value="F:methyltransferase activity"/>
    <property type="evidence" value="ECO:0007669"/>
    <property type="project" value="UniProtKB-KW"/>
</dbReference>
<protein>
    <submittedName>
        <fullName evidence="3">SAM-dependent methyltransferase</fullName>
        <ecNumber evidence="3">2.1.1.-</ecNumber>
    </submittedName>
</protein>
<evidence type="ECO:0000313" key="3">
    <source>
        <dbReference type="EMBL" id="MFC6034316.1"/>
    </source>
</evidence>
<dbReference type="RefSeq" id="WP_379880366.1">
    <property type="nucleotide sequence ID" value="NZ_JBHPON010000001.1"/>
</dbReference>
<keyword evidence="1 3" id="KW-0808">Transferase</keyword>
<organism evidence="3 4">
    <name type="scientific">Hyphococcus aureus</name>
    <dbReference type="NCBI Taxonomy" id="2666033"/>
    <lineage>
        <taxon>Bacteria</taxon>
        <taxon>Pseudomonadati</taxon>
        <taxon>Pseudomonadota</taxon>
        <taxon>Alphaproteobacteria</taxon>
        <taxon>Parvularculales</taxon>
        <taxon>Parvularculaceae</taxon>
        <taxon>Hyphococcus</taxon>
    </lineage>
</organism>
<keyword evidence="3" id="KW-0489">Methyltransferase</keyword>
<feature type="domain" description="Methyltransferase type 11" evidence="2">
    <location>
        <begin position="70"/>
        <end position="168"/>
    </location>
</feature>
<dbReference type="InterPro" id="IPR050447">
    <property type="entry name" value="Erg6_SMT_methyltransf"/>
</dbReference>
<dbReference type="GO" id="GO:0032259">
    <property type="term" value="P:methylation"/>
    <property type="evidence" value="ECO:0007669"/>
    <property type="project" value="UniProtKB-KW"/>
</dbReference>
<evidence type="ECO:0000256" key="1">
    <source>
        <dbReference type="ARBA" id="ARBA00022679"/>
    </source>
</evidence>
<evidence type="ECO:0000259" key="2">
    <source>
        <dbReference type="Pfam" id="PF08241"/>
    </source>
</evidence>
<keyword evidence="4" id="KW-1185">Reference proteome</keyword>
<accession>A0ABW1KTG0</accession>
<dbReference type="EC" id="2.1.1.-" evidence="3"/>
<name>A0ABW1KTG0_9PROT</name>
<proteinExistence type="predicted"/>
<dbReference type="SUPFAM" id="SSF53335">
    <property type="entry name" value="S-adenosyl-L-methionine-dependent methyltransferases"/>
    <property type="match status" value="1"/>
</dbReference>
<comment type="caution">
    <text evidence="3">The sequence shown here is derived from an EMBL/GenBank/DDBJ whole genome shotgun (WGS) entry which is preliminary data.</text>
</comment>
<dbReference type="Pfam" id="PF08241">
    <property type="entry name" value="Methyltransf_11"/>
    <property type="match status" value="1"/>
</dbReference>
<reference evidence="3 4" key="1">
    <citation type="submission" date="2024-09" db="EMBL/GenBank/DDBJ databases">
        <authorList>
            <person name="Zhang Z.-H."/>
        </authorList>
    </citation>
    <scope>NUCLEOTIDE SEQUENCE [LARGE SCALE GENOMIC DNA]</scope>
    <source>
        <strain evidence="3 4">HHTR114</strain>
    </source>
</reference>
<gene>
    <name evidence="3" type="ORF">ACFMB1_02105</name>
</gene>
<dbReference type="InterPro" id="IPR013216">
    <property type="entry name" value="Methyltransf_11"/>
</dbReference>
<dbReference type="InterPro" id="IPR029063">
    <property type="entry name" value="SAM-dependent_MTases_sf"/>
</dbReference>
<dbReference type="CDD" id="cd02440">
    <property type="entry name" value="AdoMet_MTases"/>
    <property type="match status" value="1"/>
</dbReference>
<dbReference type="EMBL" id="JBHPON010000001">
    <property type="protein sequence ID" value="MFC6034316.1"/>
    <property type="molecule type" value="Genomic_DNA"/>
</dbReference>
<sequence length="278" mass="30824">MNQQTASVTEIARDYYDSKDADNFYAAIWGGEDIHIGLYDSERSIKQASHETVLHMARRLRGLKPGAHVLDIGSGYGGAARVLAGGFGADVTCLNLSRVENDRNDALTKEQGLSDKIAILEGSFEDIPANDAAFDIVWSQDAILHAGDRGKVLDEVARVLKKGGEFIFTDPMQADALTDASVLQAIYDRIHLTSLASFGFYRRELEQRGFSEVAVEDFTNQLRNHYARVKAELAERRPQFEGKISPDYIDRMLAGLQSWVDGADQGHLAWGVMHFEKS</sequence>
<dbReference type="Gene3D" id="3.40.50.150">
    <property type="entry name" value="Vaccinia Virus protein VP39"/>
    <property type="match status" value="1"/>
</dbReference>
<evidence type="ECO:0000313" key="4">
    <source>
        <dbReference type="Proteomes" id="UP001596116"/>
    </source>
</evidence>
<dbReference type="PANTHER" id="PTHR44068:SF11">
    <property type="entry name" value="GERANYL DIPHOSPHATE 2-C-METHYLTRANSFERASE"/>
    <property type="match status" value="1"/>
</dbReference>
<dbReference type="Proteomes" id="UP001596116">
    <property type="component" value="Unassembled WGS sequence"/>
</dbReference>
<dbReference type="PANTHER" id="PTHR44068">
    <property type="entry name" value="ZGC:194242"/>
    <property type="match status" value="1"/>
</dbReference>